<comment type="caution">
    <text evidence="2">The sequence shown here is derived from an EMBL/GenBank/DDBJ whole genome shotgun (WGS) entry which is preliminary data.</text>
</comment>
<evidence type="ECO:0000313" key="3">
    <source>
        <dbReference type="Proteomes" id="UP000190867"/>
    </source>
</evidence>
<organism evidence="2 3">
    <name type="scientific">Haemophilus paracuniculus</name>
    <dbReference type="NCBI Taxonomy" id="734"/>
    <lineage>
        <taxon>Bacteria</taxon>
        <taxon>Pseudomonadati</taxon>
        <taxon>Pseudomonadota</taxon>
        <taxon>Gammaproteobacteria</taxon>
        <taxon>Pasteurellales</taxon>
        <taxon>Pasteurellaceae</taxon>
        <taxon>Haemophilus</taxon>
    </lineage>
</organism>
<keyword evidence="3" id="KW-1185">Reference proteome</keyword>
<keyword evidence="1" id="KW-0812">Transmembrane</keyword>
<dbReference type="AlphaFoldDB" id="A0A1T0AU53"/>
<dbReference type="Proteomes" id="UP000190867">
    <property type="component" value="Unassembled WGS sequence"/>
</dbReference>
<name>A0A1T0AU53_9PAST</name>
<sequence>MDVIIWCSILYYCRHLIVLILFLALCSAGIYYIGNTVIEFDYLIAVIIVAFLFTLFALYLLLKIIFDPHLTRKQKWDRAFGKYED</sequence>
<evidence type="ECO:0000256" key="1">
    <source>
        <dbReference type="SAM" id="Phobius"/>
    </source>
</evidence>
<dbReference type="EMBL" id="MUYA01000003">
    <property type="protein sequence ID" value="OOS00217.1"/>
    <property type="molecule type" value="Genomic_DNA"/>
</dbReference>
<feature type="transmembrane region" description="Helical" evidence="1">
    <location>
        <begin position="40"/>
        <end position="62"/>
    </location>
</feature>
<reference evidence="2 3" key="1">
    <citation type="submission" date="2017-02" db="EMBL/GenBank/DDBJ databases">
        <title>Draft genome sequence of Haemophilus paracuniculus CCUG 43573 type strain.</title>
        <authorList>
            <person name="Engstrom-Jakobsson H."/>
            <person name="Salva-Serra F."/>
            <person name="Thorell K."/>
            <person name="Gonzales-Siles L."/>
            <person name="Karlsson R."/>
            <person name="Boulund F."/>
            <person name="Engstrand L."/>
            <person name="Kristiansson E."/>
            <person name="Moore E."/>
        </authorList>
    </citation>
    <scope>NUCLEOTIDE SEQUENCE [LARGE SCALE GENOMIC DNA]</scope>
    <source>
        <strain evidence="2 3">CCUG 43573</strain>
    </source>
</reference>
<keyword evidence="1" id="KW-0472">Membrane</keyword>
<gene>
    <name evidence="2" type="ORF">B0187_01655</name>
</gene>
<evidence type="ECO:0000313" key="2">
    <source>
        <dbReference type="EMBL" id="OOS00217.1"/>
    </source>
</evidence>
<accession>A0A1T0AU53</accession>
<proteinExistence type="predicted"/>
<protein>
    <submittedName>
        <fullName evidence="2">Uncharacterized protein</fullName>
    </submittedName>
</protein>
<dbReference type="RefSeq" id="WP_078236133.1">
    <property type="nucleotide sequence ID" value="NZ_MUYA01000003.1"/>
</dbReference>
<keyword evidence="1" id="KW-1133">Transmembrane helix</keyword>
<dbReference type="STRING" id="734.B0187_01655"/>
<feature type="transmembrane region" description="Helical" evidence="1">
    <location>
        <begin position="12"/>
        <end position="34"/>
    </location>
</feature>